<organism evidence="5 6">
    <name type="scientific">Serendipita vermifera MAFF 305830</name>
    <dbReference type="NCBI Taxonomy" id="933852"/>
    <lineage>
        <taxon>Eukaryota</taxon>
        <taxon>Fungi</taxon>
        <taxon>Dikarya</taxon>
        <taxon>Basidiomycota</taxon>
        <taxon>Agaricomycotina</taxon>
        <taxon>Agaricomycetes</taxon>
        <taxon>Sebacinales</taxon>
        <taxon>Serendipitaceae</taxon>
        <taxon>Serendipita</taxon>
    </lineage>
</organism>
<dbReference type="HOGENOM" id="CLU_765402_0_0_1"/>
<sequence>MEEIPNLSGEAEMTSVHKSVQPEDRINLAQLEKQLHFKPGEFIELGLTSQDRKLIYNGSLDRPSWTGGKDEILVFLFDHVLLFVKPVKADRYHPIPLGSLQVSNIDETESNTSGLSGLKAAITRAKVHRSSASSSSGTGPTDSTPAPSKNGFPITFTSIGQKGYSVTLWTSTIFGQKRWLDTIRAQCDAINELNQLFGIVPLLETSENKIQCAVLVDNDQRIAYGTSSGFYIADLRQPDQAGVQVDTLWDVAQIEVLEHSNIMLVLSESDLLVFPLEELISPDPSTAQSRKKRIASLISFFKSGVCKDRTLICAVKTSAISSTVKIFEPITPQTLSQHKPALRKLLQSEGNMVKMYKVQFCY</sequence>
<reference evidence="6" key="2">
    <citation type="submission" date="2015-01" db="EMBL/GenBank/DDBJ databases">
        <title>Evolutionary Origins and Diversification of the Mycorrhizal Mutualists.</title>
        <authorList>
            <consortium name="DOE Joint Genome Institute"/>
            <consortium name="Mycorrhizal Genomics Consortium"/>
            <person name="Kohler A."/>
            <person name="Kuo A."/>
            <person name="Nagy L.G."/>
            <person name="Floudas D."/>
            <person name="Copeland A."/>
            <person name="Barry K.W."/>
            <person name="Cichocki N."/>
            <person name="Veneault-Fourrey C."/>
            <person name="LaButti K."/>
            <person name="Lindquist E.A."/>
            <person name="Lipzen A."/>
            <person name="Lundell T."/>
            <person name="Morin E."/>
            <person name="Murat C."/>
            <person name="Riley R."/>
            <person name="Ohm R."/>
            <person name="Sun H."/>
            <person name="Tunlid A."/>
            <person name="Henrissat B."/>
            <person name="Grigoriev I.V."/>
            <person name="Hibbett D.S."/>
            <person name="Martin F."/>
        </authorList>
    </citation>
    <scope>NUCLEOTIDE SEQUENCE [LARGE SCALE GENOMIC DNA]</scope>
    <source>
        <strain evidence="6">MAFF 305830</strain>
    </source>
</reference>
<dbReference type="Proteomes" id="UP000054097">
    <property type="component" value="Unassembled WGS sequence"/>
</dbReference>
<accession>A0A0C2X846</accession>
<feature type="compositionally biased region" description="Low complexity" evidence="3">
    <location>
        <begin position="130"/>
        <end position="148"/>
    </location>
</feature>
<dbReference type="OrthoDB" id="2272012at2759"/>
<dbReference type="SUPFAM" id="SSF50729">
    <property type="entry name" value="PH domain-like"/>
    <property type="match status" value="1"/>
</dbReference>
<dbReference type="Pfam" id="PF00780">
    <property type="entry name" value="CNH"/>
    <property type="match status" value="1"/>
</dbReference>
<dbReference type="PANTHER" id="PTHR46572">
    <property type="entry name" value="RHO1 GDP-GTP EXCHANGE PROTEIN 1-RELATED"/>
    <property type="match status" value="1"/>
</dbReference>
<evidence type="ECO:0000313" key="5">
    <source>
        <dbReference type="EMBL" id="KIM25432.1"/>
    </source>
</evidence>
<dbReference type="Gene3D" id="2.30.29.30">
    <property type="entry name" value="Pleckstrin-homology domain (PH domain)/Phosphotyrosine-binding domain (PTB)"/>
    <property type="match status" value="1"/>
</dbReference>
<evidence type="ECO:0000256" key="3">
    <source>
        <dbReference type="SAM" id="MobiDB-lite"/>
    </source>
</evidence>
<reference evidence="5 6" key="1">
    <citation type="submission" date="2014-04" db="EMBL/GenBank/DDBJ databases">
        <authorList>
            <consortium name="DOE Joint Genome Institute"/>
            <person name="Kuo A."/>
            <person name="Zuccaro A."/>
            <person name="Kohler A."/>
            <person name="Nagy L.G."/>
            <person name="Floudas D."/>
            <person name="Copeland A."/>
            <person name="Barry K.W."/>
            <person name="Cichocki N."/>
            <person name="Veneault-Fourrey C."/>
            <person name="LaButti K."/>
            <person name="Lindquist E.A."/>
            <person name="Lipzen A."/>
            <person name="Lundell T."/>
            <person name="Morin E."/>
            <person name="Murat C."/>
            <person name="Sun H."/>
            <person name="Tunlid A."/>
            <person name="Henrissat B."/>
            <person name="Grigoriev I.V."/>
            <person name="Hibbett D.S."/>
            <person name="Martin F."/>
            <person name="Nordberg H.P."/>
            <person name="Cantor M.N."/>
            <person name="Hua S.X."/>
        </authorList>
    </citation>
    <scope>NUCLEOTIDE SEQUENCE [LARGE SCALE GENOMIC DNA]</scope>
    <source>
        <strain evidence="5 6">MAFF 305830</strain>
    </source>
</reference>
<name>A0A0C2X846_SERVB</name>
<keyword evidence="6" id="KW-1185">Reference proteome</keyword>
<feature type="domain" description="PH" evidence="4">
    <location>
        <begin position="53"/>
        <end position="188"/>
    </location>
</feature>
<dbReference type="InterPro" id="IPR011993">
    <property type="entry name" value="PH-like_dom_sf"/>
</dbReference>
<feature type="region of interest" description="Disordered" evidence="3">
    <location>
        <begin position="128"/>
        <end position="150"/>
    </location>
</feature>
<dbReference type="GO" id="GO:0005085">
    <property type="term" value="F:guanyl-nucleotide exchange factor activity"/>
    <property type="evidence" value="ECO:0007669"/>
    <property type="project" value="UniProtKB-KW"/>
</dbReference>
<dbReference type="InterPro" id="IPR041675">
    <property type="entry name" value="PH_5"/>
</dbReference>
<dbReference type="PROSITE" id="PS50003">
    <property type="entry name" value="PH_DOMAIN"/>
    <property type="match status" value="1"/>
</dbReference>
<proteinExistence type="predicted"/>
<keyword evidence="2" id="KW-0344">Guanine-nucleotide releasing factor</keyword>
<dbReference type="InterPro" id="IPR052233">
    <property type="entry name" value="Rho-type_GEFs"/>
</dbReference>
<gene>
    <name evidence="5" type="ORF">M408DRAFT_26217</name>
</gene>
<dbReference type="STRING" id="933852.A0A0C2X846"/>
<dbReference type="InterPro" id="IPR001849">
    <property type="entry name" value="PH_domain"/>
</dbReference>
<keyword evidence="1" id="KW-0597">Phosphoprotein</keyword>
<evidence type="ECO:0000256" key="1">
    <source>
        <dbReference type="ARBA" id="ARBA00022553"/>
    </source>
</evidence>
<protein>
    <recommendedName>
        <fullName evidence="4">PH domain-containing protein</fullName>
    </recommendedName>
</protein>
<dbReference type="PANTHER" id="PTHR46572:SF2">
    <property type="entry name" value="RHO1 GDP-GTP EXCHANGE PROTEIN 1-RELATED"/>
    <property type="match status" value="1"/>
</dbReference>
<dbReference type="EMBL" id="KN824314">
    <property type="protein sequence ID" value="KIM25432.1"/>
    <property type="molecule type" value="Genomic_DNA"/>
</dbReference>
<evidence type="ECO:0000313" key="6">
    <source>
        <dbReference type="Proteomes" id="UP000054097"/>
    </source>
</evidence>
<evidence type="ECO:0000256" key="2">
    <source>
        <dbReference type="ARBA" id="ARBA00022658"/>
    </source>
</evidence>
<evidence type="ECO:0000259" key="4">
    <source>
        <dbReference type="PROSITE" id="PS50003"/>
    </source>
</evidence>
<dbReference type="InterPro" id="IPR001180">
    <property type="entry name" value="CNH_dom"/>
</dbReference>
<dbReference type="Pfam" id="PF15405">
    <property type="entry name" value="PH_5"/>
    <property type="match status" value="1"/>
</dbReference>
<dbReference type="AlphaFoldDB" id="A0A0C2X846"/>